<dbReference type="InterPro" id="IPR027385">
    <property type="entry name" value="Beta-barrel_OMP"/>
</dbReference>
<dbReference type="Proteomes" id="UP000283538">
    <property type="component" value="Unassembled WGS sequence"/>
</dbReference>
<dbReference type="Pfam" id="PF13505">
    <property type="entry name" value="OMP_b-brl"/>
    <property type="match status" value="1"/>
</dbReference>
<comment type="caution">
    <text evidence="5">The sequence shown here is derived from an EMBL/GenBank/DDBJ whole genome shotgun (WGS) entry which is preliminary data.</text>
</comment>
<evidence type="ECO:0000259" key="3">
    <source>
        <dbReference type="Pfam" id="PF13505"/>
    </source>
</evidence>
<accession>A0A414MDB1</accession>
<reference evidence="4 7" key="2">
    <citation type="submission" date="2020-04" db="EMBL/GenBank/DDBJ databases">
        <authorList>
            <person name="Hitch T.C.A."/>
            <person name="Wylensek D."/>
            <person name="Clavel T."/>
        </authorList>
    </citation>
    <scope>NUCLEOTIDE SEQUENCE [LARGE SCALE GENOMIC DNA]</scope>
    <source>
        <strain evidence="4 7">WCA3-601-WT-5E</strain>
    </source>
</reference>
<evidence type="ECO:0000313" key="4">
    <source>
        <dbReference type="EMBL" id="NME86984.1"/>
    </source>
</evidence>
<feature type="domain" description="Outer membrane protein beta-barrel" evidence="3">
    <location>
        <begin position="10"/>
        <end position="194"/>
    </location>
</feature>
<proteinExistence type="predicted"/>
<evidence type="ECO:0000313" key="6">
    <source>
        <dbReference type="Proteomes" id="UP000283538"/>
    </source>
</evidence>
<dbReference type="EMBL" id="JABAGL010000018">
    <property type="protein sequence ID" value="NME86984.1"/>
    <property type="molecule type" value="Genomic_DNA"/>
</dbReference>
<gene>
    <name evidence="5" type="ORF">DW701_07975</name>
    <name evidence="4" type="ORF">HF841_13310</name>
</gene>
<evidence type="ECO:0000256" key="1">
    <source>
        <dbReference type="ARBA" id="ARBA00022729"/>
    </source>
</evidence>
<dbReference type="EMBL" id="QSLA01000007">
    <property type="protein sequence ID" value="RHF09149.1"/>
    <property type="molecule type" value="Genomic_DNA"/>
</dbReference>
<name>A0A414MDB1_9BACE</name>
<keyword evidence="1 2" id="KW-0732">Signal</keyword>
<evidence type="ECO:0000313" key="7">
    <source>
        <dbReference type="Proteomes" id="UP000520291"/>
    </source>
</evidence>
<feature type="chain" id="PRO_5033418309" evidence="2">
    <location>
        <begin position="24"/>
        <end position="194"/>
    </location>
</feature>
<dbReference type="AlphaFoldDB" id="A0A414MDB1"/>
<sequence length="194" mass="20828">MKKIFSAFMIAICCLAMAMPAQAQLIKFGVKGGVNLTKVDWDGGYDGNKDNATGFFIGPMAEVTIPIVGLGVDGALLFSQRGKDDGKQTGLDIPINLKYTIGLGSMLGVFVAAGPDFFFNFSGDKKYMDEAMELEKKKAMVGINIGAGVKLIKHLQIGVNYNIPLGDSYKLKEVGEAVIGAKNKTWQISAAYIF</sequence>
<dbReference type="RefSeq" id="WP_004294573.1">
    <property type="nucleotide sequence ID" value="NZ_JABAGL010000018.1"/>
</dbReference>
<dbReference type="Proteomes" id="UP000520291">
    <property type="component" value="Unassembled WGS sequence"/>
</dbReference>
<reference evidence="5 6" key="1">
    <citation type="submission" date="2018-08" db="EMBL/GenBank/DDBJ databases">
        <title>A genome reference for cultivated species of the human gut microbiota.</title>
        <authorList>
            <person name="Zou Y."/>
            <person name="Xue W."/>
            <person name="Luo G."/>
        </authorList>
    </citation>
    <scope>NUCLEOTIDE SEQUENCE [LARGE SCALE GENOMIC DNA]</scope>
    <source>
        <strain evidence="5 6">AM26-26AC</strain>
    </source>
</reference>
<organism evidence="5 6">
    <name type="scientific">Bacteroides eggerthii</name>
    <dbReference type="NCBI Taxonomy" id="28111"/>
    <lineage>
        <taxon>Bacteria</taxon>
        <taxon>Pseudomonadati</taxon>
        <taxon>Bacteroidota</taxon>
        <taxon>Bacteroidia</taxon>
        <taxon>Bacteroidales</taxon>
        <taxon>Bacteroidaceae</taxon>
        <taxon>Bacteroides</taxon>
    </lineage>
</organism>
<protein>
    <submittedName>
        <fullName evidence="5">Porin family protein</fullName>
    </submittedName>
</protein>
<evidence type="ECO:0000313" key="5">
    <source>
        <dbReference type="EMBL" id="RHF09149.1"/>
    </source>
</evidence>
<feature type="signal peptide" evidence="2">
    <location>
        <begin position="1"/>
        <end position="23"/>
    </location>
</feature>
<evidence type="ECO:0000256" key="2">
    <source>
        <dbReference type="SAM" id="SignalP"/>
    </source>
</evidence>